<dbReference type="RefSeq" id="WP_215760154.1">
    <property type="nucleotide sequence ID" value="NZ_JAHKBE010000031.1"/>
</dbReference>
<name>A0ABV1FPU3_9BACT</name>
<keyword evidence="1" id="KW-0732">Signal</keyword>
<evidence type="ECO:0000313" key="3">
    <source>
        <dbReference type="Proteomes" id="UP001487296"/>
    </source>
</evidence>
<feature type="chain" id="PRO_5047104082" evidence="1">
    <location>
        <begin position="20"/>
        <end position="133"/>
    </location>
</feature>
<dbReference type="EMBL" id="JBBNFP010000013">
    <property type="protein sequence ID" value="MEQ2486443.1"/>
    <property type="molecule type" value="Genomic_DNA"/>
</dbReference>
<feature type="signal peptide" evidence="1">
    <location>
        <begin position="1"/>
        <end position="19"/>
    </location>
</feature>
<protein>
    <submittedName>
        <fullName evidence="2">Uncharacterized protein</fullName>
    </submittedName>
</protein>
<sequence>MKKKMLLAAGCLMALAAHADGAYSYLTFTHNNLAEQSFSAADLTITFENGQAVVAQNGNKTTLALDDLQKMRFTAEPAGVEEVVAEANGPLTVVSLSGQRVGTFKDKATMERSLKKGLYVVKTAGKTYKYEAR</sequence>
<comment type="caution">
    <text evidence="2">The sequence shown here is derived from an EMBL/GenBank/DDBJ whole genome shotgun (WGS) entry which is preliminary data.</text>
</comment>
<evidence type="ECO:0000256" key="1">
    <source>
        <dbReference type="SAM" id="SignalP"/>
    </source>
</evidence>
<organism evidence="2 3">
    <name type="scientific">Hallella faecis</name>
    <dbReference type="NCBI Taxonomy" id="2841596"/>
    <lineage>
        <taxon>Bacteria</taxon>
        <taxon>Pseudomonadati</taxon>
        <taxon>Bacteroidota</taxon>
        <taxon>Bacteroidia</taxon>
        <taxon>Bacteroidales</taxon>
        <taxon>Prevotellaceae</taxon>
        <taxon>Hallella</taxon>
    </lineage>
</organism>
<evidence type="ECO:0000313" key="2">
    <source>
        <dbReference type="EMBL" id="MEQ2486443.1"/>
    </source>
</evidence>
<dbReference type="Proteomes" id="UP001487296">
    <property type="component" value="Unassembled WGS sequence"/>
</dbReference>
<gene>
    <name evidence="2" type="ORF">AAAT34_05150</name>
</gene>
<reference evidence="2 3" key="1">
    <citation type="submission" date="2024-04" db="EMBL/GenBank/DDBJ databases">
        <title>Human intestinal bacterial collection.</title>
        <authorList>
            <person name="Pauvert C."/>
            <person name="Hitch T.C.A."/>
            <person name="Clavel T."/>
        </authorList>
    </citation>
    <scope>NUCLEOTIDE SEQUENCE [LARGE SCALE GENOMIC DNA]</scope>
    <source>
        <strain evidence="2 3">CLA-AA-H145</strain>
    </source>
</reference>
<accession>A0ABV1FPU3</accession>
<keyword evidence="3" id="KW-1185">Reference proteome</keyword>
<proteinExistence type="predicted"/>